<organism evidence="2 3">
    <name type="scientific">Piscibacillus salipiscarius</name>
    <dbReference type="NCBI Taxonomy" id="299480"/>
    <lineage>
        <taxon>Bacteria</taxon>
        <taxon>Bacillati</taxon>
        <taxon>Bacillota</taxon>
        <taxon>Bacilli</taxon>
        <taxon>Bacillales</taxon>
        <taxon>Bacillaceae</taxon>
        <taxon>Piscibacillus</taxon>
    </lineage>
</organism>
<dbReference type="RefSeq" id="WP_054754220.1">
    <property type="nucleotide sequence ID" value="NZ_JBHUMZ010000049.1"/>
</dbReference>
<feature type="transmembrane region" description="Helical" evidence="1">
    <location>
        <begin position="58"/>
        <end position="76"/>
    </location>
</feature>
<dbReference type="InterPro" id="IPR032111">
    <property type="entry name" value="Clostridium_phage_holin"/>
</dbReference>
<accession>A0ABW5QD53</accession>
<evidence type="ECO:0000313" key="2">
    <source>
        <dbReference type="EMBL" id="MFD2639931.1"/>
    </source>
</evidence>
<keyword evidence="1" id="KW-0812">Transmembrane</keyword>
<sequence>MDLLSFIMDEALILVPVLMVLGKIIKQTQLIPNRFIPLSLLLISIILTSVMLGLSFEAFIQSILIAGTAVFGHQLFKQTTTARQ</sequence>
<dbReference type="Pfam" id="PF16079">
    <property type="entry name" value="Phage_holin_5_2"/>
    <property type="match status" value="1"/>
</dbReference>
<evidence type="ECO:0000313" key="3">
    <source>
        <dbReference type="Proteomes" id="UP001597452"/>
    </source>
</evidence>
<reference evidence="3" key="1">
    <citation type="journal article" date="2019" name="Int. J. Syst. Evol. Microbiol.">
        <title>The Global Catalogue of Microorganisms (GCM) 10K type strain sequencing project: providing services to taxonomists for standard genome sequencing and annotation.</title>
        <authorList>
            <consortium name="The Broad Institute Genomics Platform"/>
            <consortium name="The Broad Institute Genome Sequencing Center for Infectious Disease"/>
            <person name="Wu L."/>
            <person name="Ma J."/>
        </authorList>
    </citation>
    <scope>NUCLEOTIDE SEQUENCE [LARGE SCALE GENOMIC DNA]</scope>
    <source>
        <strain evidence="3">TISTR 1571</strain>
    </source>
</reference>
<evidence type="ECO:0000256" key="1">
    <source>
        <dbReference type="SAM" id="Phobius"/>
    </source>
</evidence>
<gene>
    <name evidence="2" type="ORF">ACFSW4_13765</name>
</gene>
<name>A0ABW5QD53_9BACI</name>
<proteinExistence type="predicted"/>
<keyword evidence="3" id="KW-1185">Reference proteome</keyword>
<keyword evidence="1" id="KW-0472">Membrane</keyword>
<dbReference type="EMBL" id="JBHUMZ010000049">
    <property type="protein sequence ID" value="MFD2639931.1"/>
    <property type="molecule type" value="Genomic_DNA"/>
</dbReference>
<feature type="transmembrane region" description="Helical" evidence="1">
    <location>
        <begin position="6"/>
        <end position="23"/>
    </location>
</feature>
<protein>
    <submittedName>
        <fullName evidence="2">Phage holin family protein</fullName>
    </submittedName>
</protein>
<keyword evidence="1" id="KW-1133">Transmembrane helix</keyword>
<feature type="transmembrane region" description="Helical" evidence="1">
    <location>
        <begin position="35"/>
        <end position="52"/>
    </location>
</feature>
<dbReference type="Proteomes" id="UP001597452">
    <property type="component" value="Unassembled WGS sequence"/>
</dbReference>
<comment type="caution">
    <text evidence="2">The sequence shown here is derived from an EMBL/GenBank/DDBJ whole genome shotgun (WGS) entry which is preliminary data.</text>
</comment>